<feature type="region of interest" description="Disordered" evidence="1">
    <location>
        <begin position="51"/>
        <end position="93"/>
    </location>
</feature>
<comment type="caution">
    <text evidence="2">The sequence shown here is derived from an EMBL/GenBank/DDBJ whole genome shotgun (WGS) entry which is preliminary data.</text>
</comment>
<name>A0ABN3GDN4_9PSEU</name>
<evidence type="ECO:0000313" key="2">
    <source>
        <dbReference type="EMBL" id="GAA2349044.1"/>
    </source>
</evidence>
<sequence length="195" mass="20607">MPIRTHRGRAAVYRRLWGWPLRSPKHLLGALVVAAGAATVVGLLLPEPPPTSTVADGGTQTSITLPPQRSAVVEDPPSPPTISVPDTPPKEVAPDPAGVEIAEKWGDAWVNHPPGTDKQQWLSGLKPYTTDEFYTVMSTVDPANAGNAVTGVPMAVGPASPGVMQVKLPTDVGTLRVTLNKTEAGWRVAEYNKEG</sequence>
<accession>A0ABN3GDN4</accession>
<gene>
    <name evidence="2" type="ORF">GCM10009854_28270</name>
</gene>
<protein>
    <submittedName>
        <fullName evidence="2">Uncharacterized protein</fullName>
    </submittedName>
</protein>
<dbReference type="Proteomes" id="UP001501218">
    <property type="component" value="Unassembled WGS sequence"/>
</dbReference>
<feature type="compositionally biased region" description="Polar residues" evidence="1">
    <location>
        <begin position="52"/>
        <end position="67"/>
    </location>
</feature>
<proteinExistence type="predicted"/>
<organism evidence="2 3">
    <name type="scientific">Saccharopolyspora halophila</name>
    <dbReference type="NCBI Taxonomy" id="405551"/>
    <lineage>
        <taxon>Bacteria</taxon>
        <taxon>Bacillati</taxon>
        <taxon>Actinomycetota</taxon>
        <taxon>Actinomycetes</taxon>
        <taxon>Pseudonocardiales</taxon>
        <taxon>Pseudonocardiaceae</taxon>
        <taxon>Saccharopolyspora</taxon>
    </lineage>
</organism>
<keyword evidence="3" id="KW-1185">Reference proteome</keyword>
<reference evidence="2 3" key="1">
    <citation type="journal article" date="2019" name="Int. J. Syst. Evol. Microbiol.">
        <title>The Global Catalogue of Microorganisms (GCM) 10K type strain sequencing project: providing services to taxonomists for standard genome sequencing and annotation.</title>
        <authorList>
            <consortium name="The Broad Institute Genomics Platform"/>
            <consortium name="The Broad Institute Genome Sequencing Center for Infectious Disease"/>
            <person name="Wu L."/>
            <person name="Ma J."/>
        </authorList>
    </citation>
    <scope>NUCLEOTIDE SEQUENCE [LARGE SCALE GENOMIC DNA]</scope>
    <source>
        <strain evidence="2 3">JCM 16221</strain>
    </source>
</reference>
<evidence type="ECO:0000256" key="1">
    <source>
        <dbReference type="SAM" id="MobiDB-lite"/>
    </source>
</evidence>
<dbReference type="EMBL" id="BAAARA010000008">
    <property type="protein sequence ID" value="GAA2349044.1"/>
    <property type="molecule type" value="Genomic_DNA"/>
</dbReference>
<evidence type="ECO:0000313" key="3">
    <source>
        <dbReference type="Proteomes" id="UP001501218"/>
    </source>
</evidence>
<dbReference type="RefSeq" id="WP_344131483.1">
    <property type="nucleotide sequence ID" value="NZ_BAAARA010000008.1"/>
</dbReference>